<feature type="transmembrane region" description="Helical" evidence="1">
    <location>
        <begin position="94"/>
        <end position="116"/>
    </location>
</feature>
<proteinExistence type="predicted"/>
<protein>
    <submittedName>
        <fullName evidence="3">Uncharacterized protein</fullName>
    </submittedName>
</protein>
<keyword evidence="1" id="KW-0472">Membrane</keyword>
<accession>A0A6M3KVK9</accession>
<keyword evidence="1" id="KW-1133">Transmembrane helix</keyword>
<reference evidence="3" key="1">
    <citation type="submission" date="2020-03" db="EMBL/GenBank/DDBJ databases">
        <title>The deep terrestrial virosphere.</title>
        <authorList>
            <person name="Holmfeldt K."/>
            <person name="Nilsson E."/>
            <person name="Simone D."/>
            <person name="Lopez-Fernandez M."/>
            <person name="Wu X."/>
            <person name="de Brujin I."/>
            <person name="Lundin D."/>
            <person name="Andersson A."/>
            <person name="Bertilsson S."/>
            <person name="Dopson M."/>
        </authorList>
    </citation>
    <scope>NUCLEOTIDE SEQUENCE</scope>
    <source>
        <strain evidence="2">MM415A00229</strain>
        <strain evidence="3">MM415B02125</strain>
    </source>
</reference>
<evidence type="ECO:0000256" key="1">
    <source>
        <dbReference type="SAM" id="Phobius"/>
    </source>
</evidence>
<name>A0A6M3KVK9_9ZZZZ</name>
<evidence type="ECO:0000313" key="3">
    <source>
        <dbReference type="EMBL" id="QJA86136.1"/>
    </source>
</evidence>
<dbReference type="EMBL" id="MT142523">
    <property type="protein sequence ID" value="QJA84090.1"/>
    <property type="molecule type" value="Genomic_DNA"/>
</dbReference>
<evidence type="ECO:0000313" key="2">
    <source>
        <dbReference type="EMBL" id="QJA84090.1"/>
    </source>
</evidence>
<organism evidence="3">
    <name type="scientific">viral metagenome</name>
    <dbReference type="NCBI Taxonomy" id="1070528"/>
    <lineage>
        <taxon>unclassified sequences</taxon>
        <taxon>metagenomes</taxon>
        <taxon>organismal metagenomes</taxon>
    </lineage>
</organism>
<gene>
    <name evidence="2" type="ORF">MM415A00229_0038</name>
    <name evidence="3" type="ORF">MM415B02125_0007</name>
</gene>
<dbReference type="AlphaFoldDB" id="A0A6M3KVK9"/>
<keyword evidence="1" id="KW-0812">Transmembrane</keyword>
<dbReference type="EMBL" id="MT142617">
    <property type="protein sequence ID" value="QJA86136.1"/>
    <property type="molecule type" value="Genomic_DNA"/>
</dbReference>
<sequence length="657" mass="74021">MPNVIIGDSRPPSLSSDITDKDLGYKYPHGLDLKPGSLTHSKLITELYTRQTQSSTVMKSRHGVWHELDRTLTAFVPTAILDPGKKVEKTQKTLIVPAMFALLETLLSQLVGVFLIEPYFKYRGTGSEDVIGAALLEKVIEQQCRRFKTGLAIYPALRDSLIYGFGLSVPSWAVVKGKMPIKLKKESPLDEINRSLGLPSENEYEKKLIDGTLREGNDLTTIDPYMALLDPSVPVDQIQKGEYIGWVVRTNYFDLLRKEITDEDHYFNVRYLENMDGRSRLFSDERSDKTNISRTDPINAAKPIDIISMQIKIIPKQWELGNGKDPEYWTFIIAGDSLIISAYKNEYPYDQRFQVCACAPDYDGHSAVPVSRLEVNYGMQDHVDFMFSSHMANVKRVLNDVLIIDPFMVNLEDLKHTGPGMRIRLRRRARGGDTSKAITQLKVTDVTQQHVQDAMVMIGLMEKGFGADEASQGVLRRRGERISATEAKRASLGSLTRTDKVVRIAGLQYMSDLADCYSLNTAWYTSEDTYVELTGRYEAELRREYGDTEARILVKPTDLIVQHDILNYDASSQSTEDPATLVQFLQIATQNQELFTRLDVVRLYLHAARLFGIKNAQDFERKPEPGIETNVVPNEVAMAGQATGQLTPLEIGNAFAV</sequence>